<dbReference type="Pfam" id="PF05139">
    <property type="entry name" value="Erythro_esteras"/>
    <property type="match status" value="1"/>
</dbReference>
<dbReference type="CDD" id="cd14728">
    <property type="entry name" value="Ere-like"/>
    <property type="match status" value="1"/>
</dbReference>
<dbReference type="OrthoDB" id="9810066at2"/>
<evidence type="ECO:0000313" key="3">
    <source>
        <dbReference type="Proteomes" id="UP000028123"/>
    </source>
</evidence>
<evidence type="ECO:0000256" key="1">
    <source>
        <dbReference type="SAM" id="SignalP"/>
    </source>
</evidence>
<feature type="chain" id="PRO_5001761183" evidence="1">
    <location>
        <begin position="29"/>
        <end position="472"/>
    </location>
</feature>
<reference evidence="2 3" key="1">
    <citation type="submission" date="2014-06" db="EMBL/GenBank/DDBJ databases">
        <title>Draft genome sequence of Paenibacillus sp. MSt1.</title>
        <authorList>
            <person name="Aw Y.K."/>
            <person name="Ong K.S."/>
            <person name="Gan H.M."/>
            <person name="Lee S.M."/>
        </authorList>
    </citation>
    <scope>NUCLEOTIDE SEQUENCE [LARGE SCALE GENOMIC DNA]</scope>
    <source>
        <strain evidence="2 3">MSt1</strain>
    </source>
</reference>
<dbReference type="GO" id="GO:0046677">
    <property type="term" value="P:response to antibiotic"/>
    <property type="evidence" value="ECO:0007669"/>
    <property type="project" value="InterPro"/>
</dbReference>
<proteinExistence type="predicted"/>
<dbReference type="PANTHER" id="PTHR31299:SF0">
    <property type="entry name" value="ESTERASE, PUTATIVE (AFU_ORTHOLOGUE AFUA_1G05850)-RELATED"/>
    <property type="match status" value="1"/>
</dbReference>
<keyword evidence="3" id="KW-1185">Reference proteome</keyword>
<dbReference type="SUPFAM" id="SSF159501">
    <property type="entry name" value="EreA/ChaN-like"/>
    <property type="match status" value="1"/>
</dbReference>
<sequence>MHKLKWTMKQAVIAAVAATCLLPQGVHAEVKEATEAKAPLRGSVEDYNLAWGNWVKSHAYALESIEPEMVTNGSIEKGQLKDLSFLKPLLMDKRIVYLGENSHGVAEYNQVKTRLIQYLHEELGFDVIAFESGMGNAAGAYARVESRSPEELMKDAIFGVWWSKETLPLFDYIKQSAGTERPLAVSGFDMQVQFPYASFMKEWIGTKDAGLADAFVKAEEELADWSESKDAAAYARAKPQLLKTYEDMKAFLGNHAAELQAQYPKNSHLLEMTQRVMDDRIRVVKEYTEAVIRSNTATEQGDYEPFLQTMRIRDEMMADNLTWLADHIYPNKKIIVWGHNDHIRKNNSQVMNSPYSGVKLMGELMPDRLKKQSYTIGLYMYEGEAANNMGQTYKIGTHEPGSMEHILKQAGHPYAFVDMKYWKNKKGTSWMFQPRVSLDWGMMPESMIPREQFDGLLMIDKVHPPTYIRTKP</sequence>
<organism evidence="2 3">
    <name type="scientific">Paenibacillus tyrfis</name>
    <dbReference type="NCBI Taxonomy" id="1501230"/>
    <lineage>
        <taxon>Bacteria</taxon>
        <taxon>Bacillati</taxon>
        <taxon>Bacillota</taxon>
        <taxon>Bacilli</taxon>
        <taxon>Bacillales</taxon>
        <taxon>Paenibacillaceae</taxon>
        <taxon>Paenibacillus</taxon>
    </lineage>
</organism>
<protein>
    <submittedName>
        <fullName evidence="2">Erythromycin esterase</fullName>
    </submittedName>
</protein>
<dbReference type="Gene3D" id="3.40.1660.10">
    <property type="entry name" value="EreA-like (biosynthetic domain)"/>
    <property type="match status" value="2"/>
</dbReference>
<dbReference type="Proteomes" id="UP000028123">
    <property type="component" value="Unassembled WGS sequence"/>
</dbReference>
<feature type="signal peptide" evidence="1">
    <location>
        <begin position="1"/>
        <end position="28"/>
    </location>
</feature>
<gene>
    <name evidence="2" type="ORF">ET33_12090</name>
</gene>
<keyword evidence="1" id="KW-0732">Signal</keyword>
<name>A0A081NZX6_9BACL</name>
<dbReference type="PANTHER" id="PTHR31299">
    <property type="entry name" value="ESTERASE, PUTATIVE (AFU_ORTHOLOGUE AFUA_1G05850)-RELATED"/>
    <property type="match status" value="1"/>
</dbReference>
<dbReference type="InterPro" id="IPR007815">
    <property type="entry name" value="Emycin_Estase"/>
</dbReference>
<dbReference type="RefSeq" id="WP_036687117.1">
    <property type="nucleotide sequence ID" value="NZ_JNVM01000018.1"/>
</dbReference>
<evidence type="ECO:0000313" key="2">
    <source>
        <dbReference type="EMBL" id="KEQ23999.1"/>
    </source>
</evidence>
<dbReference type="AlphaFoldDB" id="A0A081NZX6"/>
<dbReference type="InterPro" id="IPR052036">
    <property type="entry name" value="Hydrolase/PRTase-associated"/>
</dbReference>
<dbReference type="eggNOG" id="COG2312">
    <property type="taxonomic scope" value="Bacteria"/>
</dbReference>
<comment type="caution">
    <text evidence="2">The sequence shown here is derived from an EMBL/GenBank/DDBJ whole genome shotgun (WGS) entry which is preliminary data.</text>
</comment>
<dbReference type="EMBL" id="JNVM01000018">
    <property type="protein sequence ID" value="KEQ23999.1"/>
    <property type="molecule type" value="Genomic_DNA"/>
</dbReference>
<accession>A0A081NZX6</accession>